<feature type="signal peptide" evidence="2">
    <location>
        <begin position="1"/>
        <end position="17"/>
    </location>
</feature>
<dbReference type="Proteomes" id="UP000807353">
    <property type="component" value="Unassembled WGS sequence"/>
</dbReference>
<keyword evidence="4" id="KW-1185">Reference proteome</keyword>
<organism evidence="3 4">
    <name type="scientific">Collybia nuda</name>
    <dbReference type="NCBI Taxonomy" id="64659"/>
    <lineage>
        <taxon>Eukaryota</taxon>
        <taxon>Fungi</taxon>
        <taxon>Dikarya</taxon>
        <taxon>Basidiomycota</taxon>
        <taxon>Agaricomycotina</taxon>
        <taxon>Agaricomycetes</taxon>
        <taxon>Agaricomycetidae</taxon>
        <taxon>Agaricales</taxon>
        <taxon>Tricholomatineae</taxon>
        <taxon>Clitocybaceae</taxon>
        <taxon>Collybia</taxon>
    </lineage>
</organism>
<keyword evidence="2" id="KW-0732">Signal</keyword>
<comment type="caution">
    <text evidence="3">The sequence shown here is derived from an EMBL/GenBank/DDBJ whole genome shotgun (WGS) entry which is preliminary data.</text>
</comment>
<evidence type="ECO:0000256" key="2">
    <source>
        <dbReference type="SAM" id="SignalP"/>
    </source>
</evidence>
<evidence type="ECO:0000313" key="3">
    <source>
        <dbReference type="EMBL" id="KAF9460445.1"/>
    </source>
</evidence>
<feature type="region of interest" description="Disordered" evidence="1">
    <location>
        <begin position="432"/>
        <end position="452"/>
    </location>
</feature>
<accession>A0A9P5Y3B8</accession>
<dbReference type="OrthoDB" id="2527403at2759"/>
<sequence>MRPSLYLLILTTTTVSASWFGSDSDSKDTSSWTADQYASAQKSFANIRETTFDKWDESRLREFLLDQGIVAPKGPREQLILLAKDRYYQYTNAASSFSAQASTAVYGDSAYQATQSISSLISQATTAAAQATKDTMRALDDSKDYVYSTWDDNRLRSYLESKGVKVQEKAQKSRADLLGMMRDSYAKVTNPVWEAWSDSYIHEWLVSYNILSPTPPNPYSREFLLGKMKQYYYDVNDTVYSTWSDSTLKNWLVENGIIKSDAQLKRDKMLRLIQDNYYSTTSTFWSAWSDNQIRDYLIDHGYMRSDAKVKRDDMVKLANEKYTDASSRTAAYLAWPDARLRAFLRENGLSEDKVPTARPGLLQETRIRWVQTHNRADALWAKIRDIVNNVEEGVEDRLWSLWSLLRGGYEEGKDKGEEGYAYGKANYESGKRQAGEKYAQGKEEGGRVYSEAEKKYEQGKARAYEEAGKRYDQAGAGAQDARENVGEKVKTAGGKIKGEL</sequence>
<evidence type="ECO:0000256" key="1">
    <source>
        <dbReference type="SAM" id="MobiDB-lite"/>
    </source>
</evidence>
<evidence type="ECO:0000313" key="4">
    <source>
        <dbReference type="Proteomes" id="UP000807353"/>
    </source>
</evidence>
<feature type="region of interest" description="Disordered" evidence="1">
    <location>
        <begin position="472"/>
        <end position="500"/>
    </location>
</feature>
<dbReference type="AlphaFoldDB" id="A0A9P5Y3B8"/>
<name>A0A9P5Y3B8_9AGAR</name>
<feature type="chain" id="PRO_5040425472" evidence="2">
    <location>
        <begin position="18"/>
        <end position="500"/>
    </location>
</feature>
<dbReference type="EMBL" id="MU150298">
    <property type="protein sequence ID" value="KAF9460445.1"/>
    <property type="molecule type" value="Genomic_DNA"/>
</dbReference>
<dbReference type="Pfam" id="PF10281">
    <property type="entry name" value="Ish1"/>
    <property type="match status" value="4"/>
</dbReference>
<dbReference type="InterPro" id="IPR018803">
    <property type="entry name" value="Ish1/Msc1-like"/>
</dbReference>
<proteinExistence type="predicted"/>
<gene>
    <name evidence="3" type="ORF">BDZ94DRAFT_1265910</name>
</gene>
<feature type="compositionally biased region" description="Basic and acidic residues" evidence="1">
    <location>
        <begin position="480"/>
        <end position="500"/>
    </location>
</feature>
<reference evidence="3" key="1">
    <citation type="submission" date="2020-11" db="EMBL/GenBank/DDBJ databases">
        <authorList>
            <consortium name="DOE Joint Genome Institute"/>
            <person name="Ahrendt S."/>
            <person name="Riley R."/>
            <person name="Andreopoulos W."/>
            <person name="Labutti K."/>
            <person name="Pangilinan J."/>
            <person name="Ruiz-Duenas F.J."/>
            <person name="Barrasa J.M."/>
            <person name="Sanchez-Garcia M."/>
            <person name="Camarero S."/>
            <person name="Miyauchi S."/>
            <person name="Serrano A."/>
            <person name="Linde D."/>
            <person name="Babiker R."/>
            <person name="Drula E."/>
            <person name="Ayuso-Fernandez I."/>
            <person name="Pacheco R."/>
            <person name="Padilla G."/>
            <person name="Ferreira P."/>
            <person name="Barriuso J."/>
            <person name="Kellner H."/>
            <person name="Castanera R."/>
            <person name="Alfaro M."/>
            <person name="Ramirez L."/>
            <person name="Pisabarro A.G."/>
            <person name="Kuo A."/>
            <person name="Tritt A."/>
            <person name="Lipzen A."/>
            <person name="He G."/>
            <person name="Yan M."/>
            <person name="Ng V."/>
            <person name="Cullen D."/>
            <person name="Martin F."/>
            <person name="Rosso M.-N."/>
            <person name="Henrissat B."/>
            <person name="Hibbett D."/>
            <person name="Martinez A.T."/>
            <person name="Grigoriev I.V."/>
        </authorList>
    </citation>
    <scope>NUCLEOTIDE SEQUENCE</scope>
    <source>
        <strain evidence="3">CBS 247.69</strain>
    </source>
</reference>
<protein>
    <submittedName>
        <fullName evidence="3">Uncharacterized protein</fullName>
    </submittedName>
</protein>